<evidence type="ECO:0000256" key="1">
    <source>
        <dbReference type="SAM" id="SignalP"/>
    </source>
</evidence>
<dbReference type="GO" id="GO:0008237">
    <property type="term" value="F:metallopeptidase activity"/>
    <property type="evidence" value="ECO:0007669"/>
    <property type="project" value="InterPro"/>
</dbReference>
<evidence type="ECO:0008006" key="4">
    <source>
        <dbReference type="Google" id="ProtNLM"/>
    </source>
</evidence>
<name>A0A3E2HPI3_SCYLI</name>
<protein>
    <recommendedName>
        <fullName evidence="4">Lysine-specific metallo-endopeptidase domain-containing protein</fullName>
    </recommendedName>
</protein>
<gene>
    <name evidence="2" type="ORF">B7463_g1017</name>
</gene>
<dbReference type="Proteomes" id="UP000258309">
    <property type="component" value="Unassembled WGS sequence"/>
</dbReference>
<dbReference type="EMBL" id="NCSJ02000010">
    <property type="protein sequence ID" value="RFU35280.1"/>
    <property type="molecule type" value="Genomic_DNA"/>
</dbReference>
<keyword evidence="1" id="KW-0732">Signal</keyword>
<dbReference type="InterPro" id="IPR024079">
    <property type="entry name" value="MetalloPept_cat_dom_sf"/>
</dbReference>
<organism evidence="2 3">
    <name type="scientific">Scytalidium lignicola</name>
    <name type="common">Hyphomycete</name>
    <dbReference type="NCBI Taxonomy" id="5539"/>
    <lineage>
        <taxon>Eukaryota</taxon>
        <taxon>Fungi</taxon>
        <taxon>Dikarya</taxon>
        <taxon>Ascomycota</taxon>
        <taxon>Pezizomycotina</taxon>
        <taxon>Leotiomycetes</taxon>
        <taxon>Leotiomycetes incertae sedis</taxon>
        <taxon>Scytalidium</taxon>
    </lineage>
</organism>
<comment type="caution">
    <text evidence="2">The sequence shown here is derived from an EMBL/GenBank/DDBJ whole genome shotgun (WGS) entry which is preliminary data.</text>
</comment>
<accession>A0A3E2HPI3</accession>
<feature type="non-terminal residue" evidence="2">
    <location>
        <position position="373"/>
    </location>
</feature>
<evidence type="ECO:0000313" key="3">
    <source>
        <dbReference type="Proteomes" id="UP000258309"/>
    </source>
</evidence>
<dbReference type="AlphaFoldDB" id="A0A3E2HPI3"/>
<proteinExistence type="predicted"/>
<dbReference type="Gene3D" id="3.40.390.10">
    <property type="entry name" value="Collagenase (Catalytic Domain)"/>
    <property type="match status" value="1"/>
</dbReference>
<keyword evidence="3" id="KW-1185">Reference proteome</keyword>
<feature type="chain" id="PRO_5017754801" description="Lysine-specific metallo-endopeptidase domain-containing protein" evidence="1">
    <location>
        <begin position="27"/>
        <end position="373"/>
    </location>
</feature>
<feature type="signal peptide" evidence="1">
    <location>
        <begin position="1"/>
        <end position="26"/>
    </location>
</feature>
<evidence type="ECO:0000313" key="2">
    <source>
        <dbReference type="EMBL" id="RFU35280.1"/>
    </source>
</evidence>
<feature type="non-terminal residue" evidence="2">
    <location>
        <position position="1"/>
    </location>
</feature>
<reference evidence="2 3" key="1">
    <citation type="submission" date="2018-05" db="EMBL/GenBank/DDBJ databases">
        <title>Draft genome sequence of Scytalidium lignicola DSM 105466, a ubiquitous saprotrophic fungus.</title>
        <authorList>
            <person name="Buettner E."/>
            <person name="Gebauer A.M."/>
            <person name="Hofrichter M."/>
            <person name="Liers C."/>
            <person name="Kellner H."/>
        </authorList>
    </citation>
    <scope>NUCLEOTIDE SEQUENCE [LARGE SCALE GENOMIC DNA]</scope>
    <source>
        <strain evidence="2 3">DSM 105466</strain>
    </source>
</reference>
<sequence>MRYVNLPFLPASVLVLLISNAARVSAITNAQWFVDDICNTKYPGFSTDVVPEAIQMAADLVGKLNSNDDYNEIVFQQMFHGNDGQKGAITQKFQNIAAMTQAAQPQDVHLIITCDNDAGFGTPIVRPKNTQNPKDVYNHQDFHMRVTRSVGAKWGCTGANTPIAHTMSIAQDTTPTNRQPWMDEGWQTTRSLVSICDRVGGKRIFERFGTLDKLISLLDTFQETNPNPQTQKVGTAFLNNAGTLPLLSRTVLHEFFHTRVVIDGTDAQIIQSDVMHDQAAVGAKGKAYGWIQAGKLPDNLKIKNNDNYAFQGQMPALFDKGWRLQQNPPEAFQNGLIEAIVSIPNRVKRYINQKCRDILERRKRGSECLAAIQ</sequence>